<dbReference type="PROSITE" id="PS50048">
    <property type="entry name" value="ZN2_CY6_FUNGAL_2"/>
    <property type="match status" value="1"/>
</dbReference>
<evidence type="ECO:0000256" key="4">
    <source>
        <dbReference type="ARBA" id="ARBA00023242"/>
    </source>
</evidence>
<reference evidence="7 8" key="1">
    <citation type="submission" date="2024-07" db="EMBL/GenBank/DDBJ databases">
        <title>Section-level genome sequencing and comparative genomics of Aspergillus sections Usti and Cavernicolus.</title>
        <authorList>
            <consortium name="Lawrence Berkeley National Laboratory"/>
            <person name="Nybo J.L."/>
            <person name="Vesth T.C."/>
            <person name="Theobald S."/>
            <person name="Frisvad J.C."/>
            <person name="Larsen T.O."/>
            <person name="Kjaerboelling I."/>
            <person name="Rothschild-Mancinelli K."/>
            <person name="Lyhne E.K."/>
            <person name="Kogle M.E."/>
            <person name="Barry K."/>
            <person name="Clum A."/>
            <person name="Na H."/>
            <person name="Ledsgaard L."/>
            <person name="Lin J."/>
            <person name="Lipzen A."/>
            <person name="Kuo A."/>
            <person name="Riley R."/>
            <person name="Mondo S."/>
            <person name="Labutti K."/>
            <person name="Haridas S."/>
            <person name="Pangalinan J."/>
            <person name="Salamov A.A."/>
            <person name="Simmons B.A."/>
            <person name="Magnuson J.K."/>
            <person name="Chen J."/>
            <person name="Drula E."/>
            <person name="Henrissat B."/>
            <person name="Wiebenga A."/>
            <person name="Lubbers R.J."/>
            <person name="Gomes A.C."/>
            <person name="Makela M.R."/>
            <person name="Stajich J."/>
            <person name="Grigoriev I.V."/>
            <person name="Mortensen U.H."/>
            <person name="De Vries R.P."/>
            <person name="Baker S.E."/>
            <person name="Andersen M.R."/>
        </authorList>
    </citation>
    <scope>NUCLEOTIDE SEQUENCE [LARGE SCALE GENOMIC DNA]</scope>
    <source>
        <strain evidence="7 8">CBS 588.65</strain>
    </source>
</reference>
<feature type="region of interest" description="Disordered" evidence="5">
    <location>
        <begin position="56"/>
        <end position="85"/>
    </location>
</feature>
<protein>
    <recommendedName>
        <fullName evidence="6">Zn(2)-C6 fungal-type domain-containing protein</fullName>
    </recommendedName>
</protein>
<dbReference type="SUPFAM" id="SSF57701">
    <property type="entry name" value="Zn2/Cys6 DNA-binding domain"/>
    <property type="match status" value="1"/>
</dbReference>
<keyword evidence="2" id="KW-0238">DNA-binding</keyword>
<keyword evidence="3" id="KW-0804">Transcription</keyword>
<evidence type="ECO:0000313" key="8">
    <source>
        <dbReference type="Proteomes" id="UP001610334"/>
    </source>
</evidence>
<dbReference type="CDD" id="cd00067">
    <property type="entry name" value="GAL4"/>
    <property type="match status" value="1"/>
</dbReference>
<dbReference type="Pfam" id="PF00172">
    <property type="entry name" value="Zn_clus"/>
    <property type="match status" value="1"/>
</dbReference>
<accession>A0ABR4H733</accession>
<gene>
    <name evidence="7" type="ORF">BJX63DRAFT_399578</name>
</gene>
<evidence type="ECO:0000259" key="6">
    <source>
        <dbReference type="PROSITE" id="PS50048"/>
    </source>
</evidence>
<evidence type="ECO:0000313" key="7">
    <source>
        <dbReference type="EMBL" id="KAL2811278.1"/>
    </source>
</evidence>
<dbReference type="SMART" id="SM00066">
    <property type="entry name" value="GAL4"/>
    <property type="match status" value="1"/>
</dbReference>
<dbReference type="EMBL" id="JBFXLT010000060">
    <property type="protein sequence ID" value="KAL2811278.1"/>
    <property type="molecule type" value="Genomic_DNA"/>
</dbReference>
<keyword evidence="1" id="KW-0805">Transcription regulation</keyword>
<evidence type="ECO:0000256" key="1">
    <source>
        <dbReference type="ARBA" id="ARBA00023015"/>
    </source>
</evidence>
<feature type="compositionally biased region" description="Low complexity" evidence="5">
    <location>
        <begin position="60"/>
        <end position="83"/>
    </location>
</feature>
<dbReference type="InterPro" id="IPR036864">
    <property type="entry name" value="Zn2-C6_fun-type_DNA-bd_sf"/>
</dbReference>
<dbReference type="InterPro" id="IPR001138">
    <property type="entry name" value="Zn2Cys6_DnaBD"/>
</dbReference>
<organism evidence="7 8">
    <name type="scientific">Aspergillus granulosus</name>
    <dbReference type="NCBI Taxonomy" id="176169"/>
    <lineage>
        <taxon>Eukaryota</taxon>
        <taxon>Fungi</taxon>
        <taxon>Dikarya</taxon>
        <taxon>Ascomycota</taxon>
        <taxon>Pezizomycotina</taxon>
        <taxon>Eurotiomycetes</taxon>
        <taxon>Eurotiomycetidae</taxon>
        <taxon>Eurotiales</taxon>
        <taxon>Aspergillaceae</taxon>
        <taxon>Aspergillus</taxon>
        <taxon>Aspergillus subgen. Nidulantes</taxon>
    </lineage>
</organism>
<dbReference type="PROSITE" id="PS00463">
    <property type="entry name" value="ZN2_CY6_FUNGAL_1"/>
    <property type="match status" value="1"/>
</dbReference>
<sequence length="385" mass="43582">MARRAHRKSRNGCLECKRRHVKCDERQPVCSNCTTSQRVCEYGSRFLSAYPRSPLPGRVGQSASPAPASGGASPESQGPSSAPVPDQPVNMLHVDLFHNLYTEVHLTFDPTRSFPWLADLVGESITTPYLVNELLAFSALHLSTTRPSRREFYRYHAAHLQTHALSIFKESNPQVTQETCVPLFLFATVLGIHMLCDTLIYREETSLPAFLPRFVHFFRLYYGVRAVISEAWSIIQDTVLAPTFNYGRDVYAFDGHFGPGCSKLLSLITNANLGKDLTDTYRQAIESLQSCLNVTEGSHEPHASINGVTTWPILVQIEFGDLLEQERPEALVILAHYALLLHRFRHSWLFGDSGQFIIVEVTRHLGDEWKEWLEWPNDVVNRSEE</sequence>
<dbReference type="Proteomes" id="UP001610334">
    <property type="component" value="Unassembled WGS sequence"/>
</dbReference>
<proteinExistence type="predicted"/>
<dbReference type="Gene3D" id="4.10.240.10">
    <property type="entry name" value="Zn(2)-C6 fungal-type DNA-binding domain"/>
    <property type="match status" value="1"/>
</dbReference>
<keyword evidence="8" id="KW-1185">Reference proteome</keyword>
<evidence type="ECO:0000256" key="5">
    <source>
        <dbReference type="SAM" id="MobiDB-lite"/>
    </source>
</evidence>
<feature type="domain" description="Zn(2)-C6 fungal-type" evidence="6">
    <location>
        <begin position="12"/>
        <end position="42"/>
    </location>
</feature>
<name>A0ABR4H733_9EURO</name>
<comment type="caution">
    <text evidence="7">The sequence shown here is derived from an EMBL/GenBank/DDBJ whole genome shotgun (WGS) entry which is preliminary data.</text>
</comment>
<keyword evidence="4" id="KW-0539">Nucleus</keyword>
<evidence type="ECO:0000256" key="2">
    <source>
        <dbReference type="ARBA" id="ARBA00023125"/>
    </source>
</evidence>
<dbReference type="InterPro" id="IPR053157">
    <property type="entry name" value="Sterol_Uptake_Regulator"/>
</dbReference>
<dbReference type="PANTHER" id="PTHR47784:SF4">
    <property type="entry name" value="ZN(II)2CYS6 TRANSCRIPTION FACTOR (EUROFUNG)"/>
    <property type="match status" value="1"/>
</dbReference>
<dbReference type="PANTHER" id="PTHR47784">
    <property type="entry name" value="STEROL UPTAKE CONTROL PROTEIN 2"/>
    <property type="match status" value="1"/>
</dbReference>
<evidence type="ECO:0000256" key="3">
    <source>
        <dbReference type="ARBA" id="ARBA00023163"/>
    </source>
</evidence>